<dbReference type="EMBL" id="CP142149">
    <property type="protein sequence ID" value="WSE30993.1"/>
    <property type="molecule type" value="Genomic_DNA"/>
</dbReference>
<sequence>MTRIGGDLVVETLRALGADTVFGLPGQHALGLFEALRRAPDVRVVSSRVENNLAFAADGFARARLTASPDGPVPVTPMIVSTGPGALLTLASLQESRAASVPVLGISSQIPVAGLGGGRHGYLHELPDQQASFRDVVKSVHVVRTASQIPTALREAWTTAATAPYGPVWVEIPQDVLLAPVALPPLSAVAASPAPLEPLPELVAEAARLLAGASNPVILAGGGALRSGSRAELIALAEALRAPVVSTFGGKGVFPWDHELSARSWAEDWHTTELLADADVLLVLGSGLGELSSNYREFAPRGRVIQVEADLGKLESNYPALGIHADVRLFLRALEVPVRAADGRAEATVSTLLARVESRLDSQDLAVERRLLADLRAAVPDGAQTFWDMTIAAYWAWSAWPPDGAPIHTAQGAGGLGYGLPGALGAAASGVPTLAVSGDGGAMYGLAELATARQHGLDVTWLVIDDGGYGILREYLTDAFGSTTATELARPDFVALAESFGISAVLSTLDTVGADVAKALRRRGPSVVVLPAVLKMFAPTHLG</sequence>
<feature type="domain" description="Thiamine pyrophosphate enzyme N-terminal TPP-binding" evidence="6">
    <location>
        <begin position="5"/>
        <end position="131"/>
    </location>
</feature>
<evidence type="ECO:0000259" key="6">
    <source>
        <dbReference type="Pfam" id="PF02776"/>
    </source>
</evidence>
<dbReference type="InterPro" id="IPR011766">
    <property type="entry name" value="TPP_enzyme_TPP-bd"/>
</dbReference>
<dbReference type="PANTHER" id="PTHR18968">
    <property type="entry name" value="THIAMINE PYROPHOSPHATE ENZYMES"/>
    <property type="match status" value="1"/>
</dbReference>
<evidence type="ECO:0000256" key="1">
    <source>
        <dbReference type="ARBA" id="ARBA00007812"/>
    </source>
</evidence>
<dbReference type="CDD" id="cd00568">
    <property type="entry name" value="TPP_enzymes"/>
    <property type="match status" value="1"/>
</dbReference>
<organism evidence="7 8">
    <name type="scientific">Amycolatopsis rhabdoformis</name>
    <dbReference type="NCBI Taxonomy" id="1448059"/>
    <lineage>
        <taxon>Bacteria</taxon>
        <taxon>Bacillati</taxon>
        <taxon>Actinomycetota</taxon>
        <taxon>Actinomycetes</taxon>
        <taxon>Pseudonocardiales</taxon>
        <taxon>Pseudonocardiaceae</taxon>
        <taxon>Amycolatopsis</taxon>
    </lineage>
</organism>
<evidence type="ECO:0000259" key="5">
    <source>
        <dbReference type="Pfam" id="PF02775"/>
    </source>
</evidence>
<accession>A0ABZ1IAM0</accession>
<dbReference type="InterPro" id="IPR012001">
    <property type="entry name" value="Thiamin_PyroP_enz_TPP-bd_dom"/>
</dbReference>
<dbReference type="Pfam" id="PF00205">
    <property type="entry name" value="TPP_enzyme_M"/>
    <property type="match status" value="1"/>
</dbReference>
<evidence type="ECO:0000259" key="4">
    <source>
        <dbReference type="Pfam" id="PF00205"/>
    </source>
</evidence>
<dbReference type="PANTHER" id="PTHR18968:SF167">
    <property type="entry name" value="ACETOLACTATE SYNTHASE LARGE SUBUNIT ILVB2-RELATED"/>
    <property type="match status" value="1"/>
</dbReference>
<reference evidence="7 8" key="1">
    <citation type="journal article" date="2015" name="Int. J. Syst. Evol. Microbiol.">
        <title>Amycolatopsis rhabdoformis sp. nov., an actinomycete isolated from a tropical forest soil.</title>
        <authorList>
            <person name="Souza W.R."/>
            <person name="Silva R.E."/>
            <person name="Goodfellow M."/>
            <person name="Busarakam K."/>
            <person name="Figueiro F.S."/>
            <person name="Ferreira D."/>
            <person name="Rodrigues-Filho E."/>
            <person name="Moraes L.A.B."/>
            <person name="Zucchi T.D."/>
        </authorList>
    </citation>
    <scope>NUCLEOTIDE SEQUENCE [LARGE SCALE GENOMIC DNA]</scope>
    <source>
        <strain evidence="7 8">NCIMB 14900</strain>
    </source>
</reference>
<dbReference type="RefSeq" id="WP_326833808.1">
    <property type="nucleotide sequence ID" value="NZ_CP142149.1"/>
</dbReference>
<gene>
    <name evidence="7" type="ORF">VSH64_02455</name>
</gene>
<protein>
    <submittedName>
        <fullName evidence="7">Thiamine pyrophosphate-binding protein</fullName>
    </submittedName>
</protein>
<dbReference type="CDD" id="cd07035">
    <property type="entry name" value="TPP_PYR_POX_like"/>
    <property type="match status" value="1"/>
</dbReference>
<dbReference type="Gene3D" id="3.40.50.970">
    <property type="match status" value="2"/>
</dbReference>
<keyword evidence="2 3" id="KW-0786">Thiamine pyrophosphate</keyword>
<evidence type="ECO:0000256" key="3">
    <source>
        <dbReference type="RuleBase" id="RU362132"/>
    </source>
</evidence>
<dbReference type="InterPro" id="IPR029061">
    <property type="entry name" value="THDP-binding"/>
</dbReference>
<comment type="similarity">
    <text evidence="1 3">Belongs to the TPP enzyme family.</text>
</comment>
<dbReference type="InterPro" id="IPR045229">
    <property type="entry name" value="TPP_enz"/>
</dbReference>
<feature type="domain" description="Thiamine pyrophosphate enzyme TPP-binding" evidence="5">
    <location>
        <begin position="395"/>
        <end position="529"/>
    </location>
</feature>
<dbReference type="InterPro" id="IPR029035">
    <property type="entry name" value="DHS-like_NAD/FAD-binding_dom"/>
</dbReference>
<dbReference type="Pfam" id="PF02775">
    <property type="entry name" value="TPP_enzyme_C"/>
    <property type="match status" value="1"/>
</dbReference>
<keyword evidence="8" id="KW-1185">Reference proteome</keyword>
<evidence type="ECO:0000313" key="7">
    <source>
        <dbReference type="EMBL" id="WSE30993.1"/>
    </source>
</evidence>
<proteinExistence type="inferred from homology"/>
<dbReference type="Pfam" id="PF02776">
    <property type="entry name" value="TPP_enzyme_N"/>
    <property type="match status" value="1"/>
</dbReference>
<dbReference type="SUPFAM" id="SSF52518">
    <property type="entry name" value="Thiamin diphosphate-binding fold (THDP-binding)"/>
    <property type="match status" value="2"/>
</dbReference>
<name>A0ABZ1IAM0_9PSEU</name>
<dbReference type="Proteomes" id="UP001330812">
    <property type="component" value="Chromosome"/>
</dbReference>
<dbReference type="SUPFAM" id="SSF52467">
    <property type="entry name" value="DHS-like NAD/FAD-binding domain"/>
    <property type="match status" value="1"/>
</dbReference>
<dbReference type="InterPro" id="IPR012000">
    <property type="entry name" value="Thiamin_PyroP_enz_cen_dom"/>
</dbReference>
<evidence type="ECO:0000256" key="2">
    <source>
        <dbReference type="ARBA" id="ARBA00023052"/>
    </source>
</evidence>
<evidence type="ECO:0000313" key="8">
    <source>
        <dbReference type="Proteomes" id="UP001330812"/>
    </source>
</evidence>
<feature type="domain" description="Thiamine pyrophosphate enzyme central" evidence="4">
    <location>
        <begin position="203"/>
        <end position="334"/>
    </location>
</feature>
<dbReference type="Gene3D" id="3.40.50.1220">
    <property type="entry name" value="TPP-binding domain"/>
    <property type="match status" value="1"/>
</dbReference>